<comment type="subcellular location">
    <subcellularLocation>
        <location evidence="2 19">Cell membrane</location>
        <topology evidence="2 19">Multi-pass membrane protein</topology>
    </subcellularLocation>
</comment>
<comment type="catalytic activity">
    <reaction evidence="17 19">
        <text>alpha-ribazole + adenosylcob(III)inamide-GDP = adenosylcob(III)alamin + GMP + H(+)</text>
        <dbReference type="Rhea" id="RHEA:16049"/>
        <dbReference type="ChEBI" id="CHEBI:10329"/>
        <dbReference type="ChEBI" id="CHEBI:15378"/>
        <dbReference type="ChEBI" id="CHEBI:18408"/>
        <dbReference type="ChEBI" id="CHEBI:58115"/>
        <dbReference type="ChEBI" id="CHEBI:60487"/>
        <dbReference type="EC" id="2.7.8.26"/>
    </reaction>
</comment>
<dbReference type="GO" id="GO:0005886">
    <property type="term" value="C:plasma membrane"/>
    <property type="evidence" value="ECO:0007669"/>
    <property type="project" value="UniProtKB-SubCell"/>
</dbReference>
<evidence type="ECO:0000256" key="18">
    <source>
        <dbReference type="ARBA" id="ARBA00049504"/>
    </source>
</evidence>
<dbReference type="GO" id="GO:0051073">
    <property type="term" value="F:adenosylcobinamide-GDP ribazoletransferase activity"/>
    <property type="evidence" value="ECO:0007669"/>
    <property type="project" value="UniProtKB-UniRule"/>
</dbReference>
<evidence type="ECO:0000256" key="14">
    <source>
        <dbReference type="ARBA" id="ARBA00025228"/>
    </source>
</evidence>
<evidence type="ECO:0000256" key="10">
    <source>
        <dbReference type="ARBA" id="ARBA00022692"/>
    </source>
</evidence>
<feature type="transmembrane region" description="Helical" evidence="19">
    <location>
        <begin position="117"/>
        <end position="139"/>
    </location>
</feature>
<dbReference type="InterPro" id="IPR003805">
    <property type="entry name" value="CobS"/>
</dbReference>
<comment type="pathway">
    <text evidence="3 19">Cofactor biosynthesis; adenosylcobalamin biosynthesis; adenosylcobalamin from cob(II)yrinate a,c-diamide: step 7/7.</text>
</comment>
<dbReference type="GO" id="GO:0009236">
    <property type="term" value="P:cobalamin biosynthetic process"/>
    <property type="evidence" value="ECO:0007669"/>
    <property type="project" value="UniProtKB-UniRule"/>
</dbReference>
<accession>A0A0G8AVR5</accession>
<evidence type="ECO:0000256" key="4">
    <source>
        <dbReference type="ARBA" id="ARBA00010561"/>
    </source>
</evidence>
<keyword evidence="8 19" id="KW-0169">Cobalamin biosynthesis</keyword>
<keyword evidence="11 19" id="KW-0460">Magnesium</keyword>
<evidence type="ECO:0000256" key="3">
    <source>
        <dbReference type="ARBA" id="ARBA00004663"/>
    </source>
</evidence>
<dbReference type="Proteomes" id="UP000035037">
    <property type="component" value="Unassembled WGS sequence"/>
</dbReference>
<keyword evidence="13 19" id="KW-0472">Membrane</keyword>
<dbReference type="EMBL" id="JYFQ01000091">
    <property type="protein sequence ID" value="KKZ13319.1"/>
    <property type="molecule type" value="Genomic_DNA"/>
</dbReference>
<feature type="transmembrane region" description="Helical" evidence="19">
    <location>
        <begin position="145"/>
        <end position="170"/>
    </location>
</feature>
<evidence type="ECO:0000256" key="15">
    <source>
        <dbReference type="ARBA" id="ARBA00032605"/>
    </source>
</evidence>
<protein>
    <recommendedName>
        <fullName evidence="6 19">Adenosylcobinamide-GDP ribazoletransferase</fullName>
        <ecNumber evidence="5 19">2.7.8.26</ecNumber>
    </recommendedName>
    <alternativeName>
        <fullName evidence="16 19">Cobalamin synthase</fullName>
    </alternativeName>
    <alternativeName>
        <fullName evidence="15 19">Cobalamin-5'-phosphate synthase</fullName>
    </alternativeName>
</protein>
<feature type="transmembrane region" description="Helical" evidence="19">
    <location>
        <begin position="191"/>
        <end position="221"/>
    </location>
</feature>
<evidence type="ECO:0000256" key="17">
    <source>
        <dbReference type="ARBA" id="ARBA00048623"/>
    </source>
</evidence>
<dbReference type="PANTHER" id="PTHR34148:SF1">
    <property type="entry name" value="ADENOSYLCOBINAMIDE-GDP RIBAZOLETRANSFERASE"/>
    <property type="match status" value="1"/>
</dbReference>
<comment type="catalytic activity">
    <reaction evidence="18 19">
        <text>alpha-ribazole 5'-phosphate + adenosylcob(III)inamide-GDP = adenosylcob(III)alamin 5'-phosphate + GMP + H(+)</text>
        <dbReference type="Rhea" id="RHEA:23560"/>
        <dbReference type="ChEBI" id="CHEBI:15378"/>
        <dbReference type="ChEBI" id="CHEBI:57918"/>
        <dbReference type="ChEBI" id="CHEBI:58115"/>
        <dbReference type="ChEBI" id="CHEBI:60487"/>
        <dbReference type="ChEBI" id="CHEBI:60493"/>
        <dbReference type="EC" id="2.7.8.26"/>
    </reaction>
</comment>
<sequence length="261" mass="27748">MVWPRQPVPDPSPGHWWNDLAGSWMFYSRLPTLPLVRPRFGRIARFAPWVGGAIALIQGLLWQLVEPLHLPIASGVTLLMVAEMGLTGGLHLDGVMDTADGLGAGPAQHKAMTDSRVGAMGVTSVAALLLLRFGGWLWLAEADGPMVAVLLSVAVWARTAPLLALAWWPPLRPEGSGARHAAQQQVLARELLPAVLLLACLGLCFGLWILLGSLSSIVVALLLGRLLGGQSGDSLGATLEWSATACIWLYGLVWVAPVGMV</sequence>
<comment type="caution">
    <text evidence="20">The sequence shown here is derived from an EMBL/GenBank/DDBJ whole genome shotgun (WGS) entry which is preliminary data.</text>
</comment>
<keyword evidence="12 19" id="KW-1133">Transmembrane helix</keyword>
<proteinExistence type="inferred from homology"/>
<feature type="transmembrane region" description="Helical" evidence="19">
    <location>
        <begin position="46"/>
        <end position="65"/>
    </location>
</feature>
<evidence type="ECO:0000256" key="16">
    <source>
        <dbReference type="ARBA" id="ARBA00032853"/>
    </source>
</evidence>
<comment type="function">
    <text evidence="14 19">Joins adenosylcobinamide-GDP and alpha-ribazole to generate adenosylcobalamin (Ado-cobalamin). Also synthesizes adenosylcobalamin 5'-phosphate from adenosylcobinamide-GDP and alpha-ribazole 5'-phosphate.</text>
</comment>
<comment type="cofactor">
    <cofactor evidence="1 19">
        <name>Mg(2+)</name>
        <dbReference type="ChEBI" id="CHEBI:18420"/>
    </cofactor>
</comment>
<evidence type="ECO:0000256" key="6">
    <source>
        <dbReference type="ARBA" id="ARBA00015850"/>
    </source>
</evidence>
<evidence type="ECO:0000256" key="13">
    <source>
        <dbReference type="ARBA" id="ARBA00023136"/>
    </source>
</evidence>
<evidence type="ECO:0000256" key="5">
    <source>
        <dbReference type="ARBA" id="ARBA00013200"/>
    </source>
</evidence>
<dbReference type="HAMAP" id="MF_00719">
    <property type="entry name" value="CobS"/>
    <property type="match status" value="1"/>
</dbReference>
<evidence type="ECO:0000256" key="1">
    <source>
        <dbReference type="ARBA" id="ARBA00001946"/>
    </source>
</evidence>
<keyword evidence="10 19" id="KW-0812">Transmembrane</keyword>
<evidence type="ECO:0000256" key="9">
    <source>
        <dbReference type="ARBA" id="ARBA00022679"/>
    </source>
</evidence>
<dbReference type="STRING" id="431041.FLM9_1575"/>
<dbReference type="GO" id="GO:0008818">
    <property type="term" value="F:cobalamin 5'-phosphate synthase activity"/>
    <property type="evidence" value="ECO:0007669"/>
    <property type="project" value="UniProtKB-UniRule"/>
</dbReference>
<evidence type="ECO:0000313" key="20">
    <source>
        <dbReference type="EMBL" id="KKZ13319.1"/>
    </source>
</evidence>
<comment type="similarity">
    <text evidence="4 19">Belongs to the CobS family.</text>
</comment>
<feature type="transmembrane region" description="Helical" evidence="19">
    <location>
        <begin position="241"/>
        <end position="260"/>
    </location>
</feature>
<dbReference type="EC" id="2.7.8.26" evidence="5 19"/>
<dbReference type="UniPathway" id="UPA00148">
    <property type="reaction ID" value="UER00238"/>
</dbReference>
<dbReference type="Pfam" id="PF02654">
    <property type="entry name" value="CobS"/>
    <property type="match status" value="1"/>
</dbReference>
<reference evidence="20 21" key="1">
    <citation type="submission" date="2015-02" db="EMBL/GenBank/DDBJ databases">
        <authorList>
            <person name="Slaby B."/>
            <person name="Hentschel U."/>
        </authorList>
    </citation>
    <scope>NUCLEOTIDE SEQUENCE [LARGE SCALE GENOMIC DNA]</scope>
    <source>
        <strain evidence="20">15L</strain>
    </source>
</reference>
<evidence type="ECO:0000256" key="12">
    <source>
        <dbReference type="ARBA" id="ARBA00022989"/>
    </source>
</evidence>
<evidence type="ECO:0000256" key="19">
    <source>
        <dbReference type="HAMAP-Rule" id="MF_00719"/>
    </source>
</evidence>
<keyword evidence="7 19" id="KW-1003">Cell membrane</keyword>
<gene>
    <name evidence="19" type="primary">cobS</name>
    <name evidence="20" type="ORF">TQ37_04495</name>
</gene>
<organism evidence="20 21">
    <name type="scientific">Candidatus Synechococcus spongiarum 15L</name>
    <dbReference type="NCBI Taxonomy" id="1608419"/>
    <lineage>
        <taxon>Bacteria</taxon>
        <taxon>Bacillati</taxon>
        <taxon>Cyanobacteriota</taxon>
        <taxon>Cyanophyceae</taxon>
        <taxon>Synechococcales</taxon>
        <taxon>Synechococcaceae</taxon>
        <taxon>Synechococcus</taxon>
    </lineage>
</organism>
<evidence type="ECO:0000256" key="2">
    <source>
        <dbReference type="ARBA" id="ARBA00004651"/>
    </source>
</evidence>
<evidence type="ECO:0000256" key="11">
    <source>
        <dbReference type="ARBA" id="ARBA00022842"/>
    </source>
</evidence>
<dbReference type="AlphaFoldDB" id="A0A0G8AVR5"/>
<evidence type="ECO:0000256" key="8">
    <source>
        <dbReference type="ARBA" id="ARBA00022573"/>
    </source>
</evidence>
<feature type="transmembrane region" description="Helical" evidence="19">
    <location>
        <begin position="71"/>
        <end position="92"/>
    </location>
</feature>
<reference evidence="20 21" key="2">
    <citation type="submission" date="2015-05" db="EMBL/GenBank/DDBJ databases">
        <title>Lifestyle Evolution in Cyanobacterial Symbionts of Sponges.</title>
        <authorList>
            <person name="Burgsdorf I."/>
            <person name="Slaby B.M."/>
            <person name="Handley K.M."/>
            <person name="Haber M."/>
            <person name="Blom J."/>
            <person name="Marshall C.W."/>
            <person name="Gilbert J.A."/>
            <person name="Hentschel U."/>
            <person name="Steindler L."/>
        </authorList>
    </citation>
    <scope>NUCLEOTIDE SEQUENCE [LARGE SCALE GENOMIC DNA]</scope>
    <source>
        <strain evidence="20">15L</strain>
    </source>
</reference>
<evidence type="ECO:0000256" key="7">
    <source>
        <dbReference type="ARBA" id="ARBA00022475"/>
    </source>
</evidence>
<keyword evidence="9 19" id="KW-0808">Transferase</keyword>
<dbReference type="PANTHER" id="PTHR34148">
    <property type="entry name" value="ADENOSYLCOBINAMIDE-GDP RIBAZOLETRANSFERASE"/>
    <property type="match status" value="1"/>
</dbReference>
<dbReference type="PATRIC" id="fig|1608419.3.peg.2447"/>
<evidence type="ECO:0000313" key="21">
    <source>
        <dbReference type="Proteomes" id="UP000035037"/>
    </source>
</evidence>
<name>A0A0G8AVR5_9SYNE</name>